<dbReference type="NCBIfam" id="TIGR01484">
    <property type="entry name" value="HAD-SF-IIB"/>
    <property type="match status" value="1"/>
</dbReference>
<dbReference type="Proteomes" id="UP000321057">
    <property type="component" value="Unassembled WGS sequence"/>
</dbReference>
<dbReference type="GO" id="GO:0005829">
    <property type="term" value="C:cytosol"/>
    <property type="evidence" value="ECO:0007669"/>
    <property type="project" value="TreeGrafter"/>
</dbReference>
<dbReference type="AlphaFoldDB" id="A0A0D0QSU7"/>
<dbReference type="PROSITE" id="PS01229">
    <property type="entry name" value="COF_2"/>
    <property type="match status" value="1"/>
</dbReference>
<evidence type="ECO:0000313" key="3">
    <source>
        <dbReference type="Proteomes" id="UP000255277"/>
    </source>
</evidence>
<dbReference type="GeneID" id="93844214"/>
<dbReference type="GO" id="GO:0050308">
    <property type="term" value="F:sugar-phosphatase activity"/>
    <property type="evidence" value="ECO:0007669"/>
    <property type="project" value="UniProtKB-EC"/>
</dbReference>
<dbReference type="Proteomes" id="UP000255277">
    <property type="component" value="Unassembled WGS sequence"/>
</dbReference>
<dbReference type="SFLD" id="SFLDS00003">
    <property type="entry name" value="Haloacid_Dehalogenase"/>
    <property type="match status" value="1"/>
</dbReference>
<dbReference type="Gene3D" id="3.40.50.1000">
    <property type="entry name" value="HAD superfamily/HAD-like"/>
    <property type="match status" value="1"/>
</dbReference>
<keyword evidence="2" id="KW-0378">Hydrolase</keyword>
<accession>A0A0D0QSU7</accession>
<organism evidence="2 3">
    <name type="scientific">Staphylococcus gallinarum</name>
    <dbReference type="NCBI Taxonomy" id="1293"/>
    <lineage>
        <taxon>Bacteria</taxon>
        <taxon>Bacillati</taxon>
        <taxon>Bacillota</taxon>
        <taxon>Bacilli</taxon>
        <taxon>Bacillales</taxon>
        <taxon>Staphylococcaceae</taxon>
        <taxon>Staphylococcus</taxon>
    </lineage>
</organism>
<sequence>MVKAIAVDMDGTFLDSKKNYDKERFEYIYQQLQQKGIKFIAASGNQYAKLKSIFGERDMLFVAENGAVIYEGDQLLDYRSFDRVLYQRIIDYLNIERGIKNLIVCGLKSAYILKDTPEIFKDVVRFYYHQLQEIDSFQDLPEDEFVKVALDINRDTHPMLDDELTQQFVDELKLVSSGHDSIDLIIPGITKGYALERLLQKWNFSATELMAFGDANNDLDMLQLAEHSYVMKNSHDKTLFEVANYVAPTNDEQGVLTVIEDKVLEQ</sequence>
<dbReference type="EMBL" id="BKAX01000004">
    <property type="protein sequence ID" value="GEQ05940.1"/>
    <property type="molecule type" value="Genomic_DNA"/>
</dbReference>
<dbReference type="STRING" id="1293.SH09_14550"/>
<proteinExistence type="predicted"/>
<keyword evidence="4" id="KW-1185">Reference proteome</keyword>
<name>A0A0D0QSU7_STAGA</name>
<dbReference type="EC" id="3.1.3.23" evidence="2"/>
<dbReference type="InterPro" id="IPR023214">
    <property type="entry name" value="HAD_sf"/>
</dbReference>
<dbReference type="CDD" id="cd07518">
    <property type="entry name" value="HAD_YbiV-Like"/>
    <property type="match status" value="1"/>
</dbReference>
<evidence type="ECO:0000313" key="1">
    <source>
        <dbReference type="EMBL" id="GEQ05940.1"/>
    </source>
</evidence>
<dbReference type="Gene3D" id="3.30.1240.10">
    <property type="match status" value="1"/>
</dbReference>
<dbReference type="OrthoDB" id="9814970at2"/>
<gene>
    <name evidence="2" type="primary">supH</name>
    <name evidence="2" type="ORF">NCTC12195_04452</name>
    <name evidence="1" type="ORF">SGA02_17680</name>
</gene>
<evidence type="ECO:0000313" key="4">
    <source>
        <dbReference type="Proteomes" id="UP000321057"/>
    </source>
</evidence>
<dbReference type="Pfam" id="PF08282">
    <property type="entry name" value="Hydrolase_3"/>
    <property type="match status" value="1"/>
</dbReference>
<dbReference type="NCBIfam" id="TIGR00099">
    <property type="entry name" value="Cof-subfamily"/>
    <property type="match status" value="1"/>
</dbReference>
<dbReference type="PANTHER" id="PTHR10000:SF53">
    <property type="entry name" value="5-AMINO-6-(5-PHOSPHO-D-RIBITYLAMINO)URACIL PHOSPHATASE YBJI-RELATED"/>
    <property type="match status" value="1"/>
</dbReference>
<dbReference type="SUPFAM" id="SSF56784">
    <property type="entry name" value="HAD-like"/>
    <property type="match status" value="1"/>
</dbReference>
<dbReference type="PANTHER" id="PTHR10000">
    <property type="entry name" value="PHOSPHOSERINE PHOSPHATASE"/>
    <property type="match status" value="1"/>
</dbReference>
<dbReference type="InterPro" id="IPR036412">
    <property type="entry name" value="HAD-like_sf"/>
</dbReference>
<dbReference type="RefSeq" id="WP_042740308.1">
    <property type="nucleotide sequence ID" value="NZ_BKAX01000004.1"/>
</dbReference>
<reference evidence="1 4" key="2">
    <citation type="submission" date="2019-07" db="EMBL/GenBank/DDBJ databases">
        <title>Whole genome shotgun sequence of Staphylococcus gallinarum NBRC 109767.</title>
        <authorList>
            <person name="Hosoyama A."/>
            <person name="Uohara A."/>
            <person name="Ohji S."/>
            <person name="Ichikawa N."/>
        </authorList>
    </citation>
    <scope>NUCLEOTIDE SEQUENCE [LARGE SCALE GENOMIC DNA]</scope>
    <source>
        <strain evidence="1 4">NBRC 109767</strain>
    </source>
</reference>
<protein>
    <submittedName>
        <fullName evidence="1">Haloacid dehalogenase</fullName>
    </submittedName>
    <submittedName>
        <fullName evidence="2">Hydrolase</fullName>
        <ecNumber evidence="2">3.1.3.23</ecNumber>
    </submittedName>
</protein>
<reference evidence="2 3" key="1">
    <citation type="submission" date="2018-06" db="EMBL/GenBank/DDBJ databases">
        <authorList>
            <consortium name="Pathogen Informatics"/>
            <person name="Doyle S."/>
        </authorList>
    </citation>
    <scope>NUCLEOTIDE SEQUENCE [LARGE SCALE GENOMIC DNA]</scope>
    <source>
        <strain evidence="2 3">NCTC12195</strain>
    </source>
</reference>
<evidence type="ECO:0000313" key="2">
    <source>
        <dbReference type="EMBL" id="SUM34925.1"/>
    </source>
</evidence>
<dbReference type="EMBL" id="UHDK01000001">
    <property type="protein sequence ID" value="SUM34925.1"/>
    <property type="molecule type" value="Genomic_DNA"/>
</dbReference>
<dbReference type="GO" id="GO:0000287">
    <property type="term" value="F:magnesium ion binding"/>
    <property type="evidence" value="ECO:0007669"/>
    <property type="project" value="TreeGrafter"/>
</dbReference>
<dbReference type="InterPro" id="IPR000150">
    <property type="entry name" value="Cof"/>
</dbReference>
<dbReference type="SFLD" id="SFLDG01140">
    <property type="entry name" value="C2.B:_Phosphomannomutase_and_P"/>
    <property type="match status" value="1"/>
</dbReference>
<dbReference type="InterPro" id="IPR006379">
    <property type="entry name" value="HAD-SF_hydro_IIB"/>
</dbReference>